<proteinExistence type="predicted"/>
<protein>
    <submittedName>
        <fullName evidence="1">Host cell division inhibitor Icd-like protein</fullName>
    </submittedName>
</protein>
<organism evidence="1 2">
    <name type="scientific">Proteus alimentorum</name>
    <dbReference type="NCBI Taxonomy" id="1973495"/>
    <lineage>
        <taxon>Bacteria</taxon>
        <taxon>Pseudomonadati</taxon>
        <taxon>Pseudomonadota</taxon>
        <taxon>Gammaproteobacteria</taxon>
        <taxon>Enterobacterales</taxon>
        <taxon>Morganellaceae</taxon>
        <taxon>Proteus</taxon>
    </lineage>
</organism>
<dbReference type="EMBL" id="JADSJP010000035">
    <property type="protein sequence ID" value="MBG2880747.1"/>
    <property type="molecule type" value="Genomic_DNA"/>
</dbReference>
<sequence length="61" mass="7129">MNIISSINKQPIYKWLFFALERINRNGQPHKVIVFANSYNEAKKIIAKKYIYSFAGKVPLN</sequence>
<reference evidence="1 2" key="1">
    <citation type="submission" date="2020-11" db="EMBL/GenBank/DDBJ databases">
        <title>Enhanced detection system for hospital associated transmission using whole genome sequencing surveillance.</title>
        <authorList>
            <person name="Harrison L.H."/>
            <person name="Van Tyne D."/>
            <person name="Marsh J.W."/>
            <person name="Griffith M.P."/>
            <person name="Snyder D.J."/>
            <person name="Cooper V.S."/>
            <person name="Mustapha M."/>
        </authorList>
    </citation>
    <scope>NUCLEOTIDE SEQUENCE [LARGE SCALE GENOMIC DNA]</scope>
    <source>
        <strain evidence="1 2">PR00075</strain>
    </source>
</reference>
<keyword evidence="2" id="KW-1185">Reference proteome</keyword>
<accession>A0ABS0IXH9</accession>
<dbReference type="RefSeq" id="WP_196568583.1">
    <property type="nucleotide sequence ID" value="NZ_JADRYY010000035.1"/>
</dbReference>
<gene>
    <name evidence="1" type="ORF">I4902_15935</name>
</gene>
<evidence type="ECO:0000313" key="1">
    <source>
        <dbReference type="EMBL" id="MBG2880747.1"/>
    </source>
</evidence>
<dbReference type="Proteomes" id="UP000614721">
    <property type="component" value="Unassembled WGS sequence"/>
</dbReference>
<name>A0ABS0IXH9_9GAMM</name>
<evidence type="ECO:0000313" key="2">
    <source>
        <dbReference type="Proteomes" id="UP000614721"/>
    </source>
</evidence>
<comment type="caution">
    <text evidence="1">The sequence shown here is derived from an EMBL/GenBank/DDBJ whole genome shotgun (WGS) entry which is preliminary data.</text>
</comment>
<dbReference type="NCBIfam" id="NF033153">
    <property type="entry name" value="phage_ICD_like"/>
    <property type="match status" value="1"/>
</dbReference>